<feature type="transmembrane region" description="Helical" evidence="5">
    <location>
        <begin position="75"/>
        <end position="94"/>
    </location>
</feature>
<evidence type="ECO:0000313" key="6">
    <source>
        <dbReference type="EMBL" id="GBG76104.1"/>
    </source>
</evidence>
<keyword evidence="4 5" id="KW-0472">Membrane</keyword>
<organism evidence="6 7">
    <name type="scientific">Chara braunii</name>
    <name type="common">Braun's stonewort</name>
    <dbReference type="NCBI Taxonomy" id="69332"/>
    <lineage>
        <taxon>Eukaryota</taxon>
        <taxon>Viridiplantae</taxon>
        <taxon>Streptophyta</taxon>
        <taxon>Charophyceae</taxon>
        <taxon>Charales</taxon>
        <taxon>Characeae</taxon>
        <taxon>Chara</taxon>
    </lineage>
</organism>
<sequence>MYGYFRKSYDDVEGGYQGSEPLLYSGLEYEDTYMRWGFIRKVYGIVLSQAVLTILASLVVLFISPVRDFVVSNPAIVLLTVLLQLGVLCFLYCYRHSHPANIILLGLWTITFSVTIGATCAFVPGLVLLEALLLVAAVVVSLTGYTFWACRKGYGFSYLGPMLFSALIVLFIWSLIQIVIVPGPVGKFVYALVGSLLFSLYIVYDTDNLINGYDYDEYVWASVALYLDIANLFVLLLDAVRGLPQTGSRRRLFDEDQMQGGG</sequence>
<evidence type="ECO:0008006" key="8">
    <source>
        <dbReference type="Google" id="ProtNLM"/>
    </source>
</evidence>
<protein>
    <recommendedName>
        <fullName evidence="8">BI1-like protein</fullName>
    </recommendedName>
</protein>
<feature type="transmembrane region" description="Helical" evidence="5">
    <location>
        <begin position="162"/>
        <end position="182"/>
    </location>
</feature>
<reference evidence="6 7" key="1">
    <citation type="journal article" date="2018" name="Cell">
        <title>The Chara Genome: Secondary Complexity and Implications for Plant Terrestrialization.</title>
        <authorList>
            <person name="Nishiyama T."/>
            <person name="Sakayama H."/>
            <person name="Vries J.D."/>
            <person name="Buschmann H."/>
            <person name="Saint-Marcoux D."/>
            <person name="Ullrich K.K."/>
            <person name="Haas F.B."/>
            <person name="Vanderstraeten L."/>
            <person name="Becker D."/>
            <person name="Lang D."/>
            <person name="Vosolsobe S."/>
            <person name="Rombauts S."/>
            <person name="Wilhelmsson P.K.I."/>
            <person name="Janitza P."/>
            <person name="Kern R."/>
            <person name="Heyl A."/>
            <person name="Rumpler F."/>
            <person name="Villalobos L.I.A.C."/>
            <person name="Clay J.M."/>
            <person name="Skokan R."/>
            <person name="Toyoda A."/>
            <person name="Suzuki Y."/>
            <person name="Kagoshima H."/>
            <person name="Schijlen E."/>
            <person name="Tajeshwar N."/>
            <person name="Catarino B."/>
            <person name="Hetherington A.J."/>
            <person name="Saltykova A."/>
            <person name="Bonnot C."/>
            <person name="Breuninger H."/>
            <person name="Symeonidi A."/>
            <person name="Radhakrishnan G.V."/>
            <person name="Van Nieuwerburgh F."/>
            <person name="Deforce D."/>
            <person name="Chang C."/>
            <person name="Karol K.G."/>
            <person name="Hedrich R."/>
            <person name="Ulvskov P."/>
            <person name="Glockner G."/>
            <person name="Delwiche C.F."/>
            <person name="Petrasek J."/>
            <person name="Van de Peer Y."/>
            <person name="Friml J."/>
            <person name="Beilby M."/>
            <person name="Dolan L."/>
            <person name="Kohara Y."/>
            <person name="Sugano S."/>
            <person name="Fujiyama A."/>
            <person name="Delaux P.-M."/>
            <person name="Quint M."/>
            <person name="TheiBen G."/>
            <person name="Hagemann M."/>
            <person name="Harholt J."/>
            <person name="Dunand C."/>
            <person name="Zachgo S."/>
            <person name="Langdale J."/>
            <person name="Maumus F."/>
            <person name="Straeten D.V.D."/>
            <person name="Gould S.B."/>
            <person name="Rensing S.A."/>
        </authorList>
    </citation>
    <scope>NUCLEOTIDE SEQUENCE [LARGE SCALE GENOMIC DNA]</scope>
    <source>
        <strain evidence="6 7">S276</strain>
    </source>
</reference>
<dbReference type="OrthoDB" id="7933078at2759"/>
<feature type="transmembrane region" description="Helical" evidence="5">
    <location>
        <begin position="131"/>
        <end position="150"/>
    </location>
</feature>
<dbReference type="Pfam" id="PF01027">
    <property type="entry name" value="Bax1-I"/>
    <property type="match status" value="1"/>
</dbReference>
<dbReference type="PANTHER" id="PTHR23291:SF50">
    <property type="entry name" value="PROTEIN LIFEGUARD 4"/>
    <property type="match status" value="1"/>
</dbReference>
<evidence type="ECO:0000256" key="5">
    <source>
        <dbReference type="RuleBase" id="RU004379"/>
    </source>
</evidence>
<evidence type="ECO:0000256" key="4">
    <source>
        <dbReference type="ARBA" id="ARBA00023136"/>
    </source>
</evidence>
<keyword evidence="2 5" id="KW-0812">Transmembrane</keyword>
<dbReference type="Proteomes" id="UP000265515">
    <property type="component" value="Unassembled WGS sequence"/>
</dbReference>
<evidence type="ECO:0000256" key="1">
    <source>
        <dbReference type="ARBA" id="ARBA00004141"/>
    </source>
</evidence>
<dbReference type="OMA" id="NQWESTS"/>
<feature type="transmembrane region" description="Helical" evidence="5">
    <location>
        <begin position="42"/>
        <end position="63"/>
    </location>
</feature>
<keyword evidence="7" id="KW-1185">Reference proteome</keyword>
<feature type="transmembrane region" description="Helical" evidence="5">
    <location>
        <begin position="218"/>
        <end position="237"/>
    </location>
</feature>
<dbReference type="GO" id="GO:0016020">
    <property type="term" value="C:membrane"/>
    <property type="evidence" value="ECO:0007669"/>
    <property type="project" value="UniProtKB-SubCell"/>
</dbReference>
<dbReference type="STRING" id="69332.A0A388L1A2"/>
<dbReference type="PANTHER" id="PTHR23291">
    <property type="entry name" value="BAX INHIBITOR-RELATED"/>
    <property type="match status" value="1"/>
</dbReference>
<evidence type="ECO:0000313" key="7">
    <source>
        <dbReference type="Proteomes" id="UP000265515"/>
    </source>
</evidence>
<name>A0A388L1A2_CHABU</name>
<dbReference type="AlphaFoldDB" id="A0A388L1A2"/>
<proteinExistence type="inferred from homology"/>
<dbReference type="EMBL" id="BFEA01000237">
    <property type="protein sequence ID" value="GBG76104.1"/>
    <property type="molecule type" value="Genomic_DNA"/>
</dbReference>
<comment type="similarity">
    <text evidence="5">Belongs to the BI1 family.</text>
</comment>
<comment type="subcellular location">
    <subcellularLocation>
        <location evidence="1">Membrane</location>
        <topology evidence="1">Multi-pass membrane protein</topology>
    </subcellularLocation>
</comment>
<keyword evidence="3 5" id="KW-1133">Transmembrane helix</keyword>
<dbReference type="InterPro" id="IPR006214">
    <property type="entry name" value="Bax_inhibitor_1-related"/>
</dbReference>
<feature type="transmembrane region" description="Helical" evidence="5">
    <location>
        <begin position="101"/>
        <end position="125"/>
    </location>
</feature>
<gene>
    <name evidence="6" type="ORF">CBR_g21764</name>
</gene>
<feature type="transmembrane region" description="Helical" evidence="5">
    <location>
        <begin position="188"/>
        <end position="206"/>
    </location>
</feature>
<comment type="caution">
    <text evidence="6">The sequence shown here is derived from an EMBL/GenBank/DDBJ whole genome shotgun (WGS) entry which is preliminary data.</text>
</comment>
<dbReference type="Gramene" id="GBG76104">
    <property type="protein sequence ID" value="GBG76104"/>
    <property type="gene ID" value="CBR_g21764"/>
</dbReference>
<evidence type="ECO:0000256" key="3">
    <source>
        <dbReference type="ARBA" id="ARBA00022989"/>
    </source>
</evidence>
<evidence type="ECO:0000256" key="2">
    <source>
        <dbReference type="ARBA" id="ARBA00022692"/>
    </source>
</evidence>
<accession>A0A388L1A2</accession>